<evidence type="ECO:0000256" key="17">
    <source>
        <dbReference type="ARBA" id="ARBA00030944"/>
    </source>
</evidence>
<comment type="similarity">
    <text evidence="15">Belongs to the cholesterol 7-desaturase family.</text>
</comment>
<dbReference type="GO" id="GO:0008203">
    <property type="term" value="P:cholesterol metabolic process"/>
    <property type="evidence" value="ECO:0007669"/>
    <property type="project" value="InterPro"/>
</dbReference>
<dbReference type="Gene3D" id="3.90.380.10">
    <property type="entry name" value="Naphthalene 1,2-dioxygenase Alpha Subunit, Chain A, domain 1"/>
    <property type="match status" value="1"/>
</dbReference>
<evidence type="ECO:0000256" key="16">
    <source>
        <dbReference type="ARBA" id="ARBA00026095"/>
    </source>
</evidence>
<comment type="catalytic activity">
    <reaction evidence="19">
        <text>cholesterol + NADH + O2 + H(+) = 7-dehydrocholesterol + NAD(+) + 2 H2O</text>
        <dbReference type="Rhea" id="RHEA:51644"/>
        <dbReference type="ChEBI" id="CHEBI:15377"/>
        <dbReference type="ChEBI" id="CHEBI:15378"/>
        <dbReference type="ChEBI" id="CHEBI:15379"/>
        <dbReference type="ChEBI" id="CHEBI:16113"/>
        <dbReference type="ChEBI" id="CHEBI:17759"/>
        <dbReference type="ChEBI" id="CHEBI:57540"/>
        <dbReference type="ChEBI" id="CHEBI:57945"/>
        <dbReference type="EC" id="1.14.19.21"/>
    </reaction>
    <physiologicalReaction direction="left-to-right" evidence="19">
        <dbReference type="Rhea" id="RHEA:51645"/>
    </physiologicalReaction>
</comment>
<name>A0AAW5SV57_9MYCO</name>
<evidence type="ECO:0000259" key="21">
    <source>
        <dbReference type="PROSITE" id="PS51296"/>
    </source>
</evidence>
<feature type="domain" description="Rieske" evidence="21">
    <location>
        <begin position="15"/>
        <end position="117"/>
    </location>
</feature>
<dbReference type="GO" id="GO:0016042">
    <property type="term" value="P:lipid catabolic process"/>
    <property type="evidence" value="ECO:0007669"/>
    <property type="project" value="UniProtKB-KW"/>
</dbReference>
<dbReference type="PANTHER" id="PTHR21266:SF32">
    <property type="entry name" value="CHOLESTEROL 7-DESATURASE NVD"/>
    <property type="match status" value="1"/>
</dbReference>
<comment type="catalytic activity">
    <reaction evidence="20">
        <text>cholesterol + NADPH + O2 + H(+) = 7-dehydrocholesterol + NADP(+) + 2 H2O</text>
        <dbReference type="Rhea" id="RHEA:45024"/>
        <dbReference type="ChEBI" id="CHEBI:15377"/>
        <dbReference type="ChEBI" id="CHEBI:15378"/>
        <dbReference type="ChEBI" id="CHEBI:15379"/>
        <dbReference type="ChEBI" id="CHEBI:16113"/>
        <dbReference type="ChEBI" id="CHEBI:17759"/>
        <dbReference type="ChEBI" id="CHEBI:57783"/>
        <dbReference type="ChEBI" id="CHEBI:58349"/>
        <dbReference type="EC" id="1.14.19.21"/>
    </reaction>
    <physiologicalReaction direction="left-to-right" evidence="20">
        <dbReference type="Rhea" id="RHEA:45025"/>
    </physiologicalReaction>
</comment>
<dbReference type="PANTHER" id="PTHR21266">
    <property type="entry name" value="IRON-SULFUR DOMAIN CONTAINING PROTEIN"/>
    <property type="match status" value="1"/>
</dbReference>
<evidence type="ECO:0000256" key="18">
    <source>
        <dbReference type="ARBA" id="ARBA00046982"/>
    </source>
</evidence>
<evidence type="ECO:0000256" key="20">
    <source>
        <dbReference type="ARBA" id="ARBA00049548"/>
    </source>
</evidence>
<dbReference type="GO" id="GO:0016020">
    <property type="term" value="C:membrane"/>
    <property type="evidence" value="ECO:0007669"/>
    <property type="project" value="UniProtKB-SubCell"/>
</dbReference>
<evidence type="ECO:0000256" key="19">
    <source>
        <dbReference type="ARBA" id="ARBA00047853"/>
    </source>
</evidence>
<evidence type="ECO:0000256" key="6">
    <source>
        <dbReference type="ARBA" id="ARBA00022723"/>
    </source>
</evidence>
<keyword evidence="13" id="KW-0753">Steroid metabolism</keyword>
<dbReference type="SUPFAM" id="SSF50022">
    <property type="entry name" value="ISP domain"/>
    <property type="match status" value="1"/>
</dbReference>
<dbReference type="SUPFAM" id="SSF55961">
    <property type="entry name" value="Bet v1-like"/>
    <property type="match status" value="1"/>
</dbReference>
<evidence type="ECO:0000256" key="3">
    <source>
        <dbReference type="ARBA" id="ARBA00004972"/>
    </source>
</evidence>
<keyword evidence="12" id="KW-0472">Membrane</keyword>
<dbReference type="Pfam" id="PF19298">
    <property type="entry name" value="KshA_C"/>
    <property type="match status" value="1"/>
</dbReference>
<evidence type="ECO:0000256" key="15">
    <source>
        <dbReference type="ARBA" id="ARBA00025729"/>
    </source>
</evidence>
<dbReference type="InterPro" id="IPR036922">
    <property type="entry name" value="Rieske_2Fe-2S_sf"/>
</dbReference>
<evidence type="ECO:0000256" key="12">
    <source>
        <dbReference type="ARBA" id="ARBA00023136"/>
    </source>
</evidence>
<keyword evidence="7" id="KW-0442">Lipid degradation</keyword>
<evidence type="ECO:0000256" key="11">
    <source>
        <dbReference type="ARBA" id="ARBA00023014"/>
    </source>
</evidence>
<dbReference type="InterPro" id="IPR017941">
    <property type="entry name" value="Rieske_2Fe-2S"/>
</dbReference>
<dbReference type="Proteomes" id="UP001141659">
    <property type="component" value="Unassembled WGS sequence"/>
</dbReference>
<keyword evidence="5" id="KW-0001">2Fe-2S</keyword>
<keyword evidence="10" id="KW-0408">Iron</keyword>
<comment type="pathway">
    <text evidence="3">Hormone biosynthesis.</text>
</comment>
<evidence type="ECO:0000313" key="23">
    <source>
        <dbReference type="Proteomes" id="UP001141659"/>
    </source>
</evidence>
<organism evidence="22 23">
    <name type="scientific">Mycolicibacterium porcinum</name>
    <dbReference type="NCBI Taxonomy" id="39693"/>
    <lineage>
        <taxon>Bacteria</taxon>
        <taxon>Bacillati</taxon>
        <taxon>Actinomycetota</taxon>
        <taxon>Actinomycetes</taxon>
        <taxon>Mycobacteriales</taxon>
        <taxon>Mycobacteriaceae</taxon>
        <taxon>Mycolicibacterium</taxon>
    </lineage>
</organism>
<evidence type="ECO:0000256" key="14">
    <source>
        <dbReference type="ARBA" id="ARBA00025712"/>
    </source>
</evidence>
<keyword evidence="9" id="KW-0560">Oxidoreductase</keyword>
<evidence type="ECO:0000256" key="5">
    <source>
        <dbReference type="ARBA" id="ARBA00022714"/>
    </source>
</evidence>
<evidence type="ECO:0000256" key="10">
    <source>
        <dbReference type="ARBA" id="ARBA00023004"/>
    </source>
</evidence>
<dbReference type="CDD" id="cd03469">
    <property type="entry name" value="Rieske_RO_Alpha_N"/>
    <property type="match status" value="1"/>
</dbReference>
<keyword evidence="13" id="KW-0443">Lipid metabolism</keyword>
<reference evidence="22" key="1">
    <citation type="submission" date="2020-07" db="EMBL/GenBank/DDBJ databases">
        <authorList>
            <person name="Pettersson B.M.F."/>
            <person name="Behra P.R.K."/>
            <person name="Ramesh M."/>
            <person name="Das S."/>
            <person name="Dasgupta S."/>
            <person name="Kirsebom L.A."/>
        </authorList>
    </citation>
    <scope>NUCLEOTIDE SEQUENCE</scope>
    <source>
        <strain evidence="22">DSM 44242</strain>
    </source>
</reference>
<evidence type="ECO:0000256" key="1">
    <source>
        <dbReference type="ARBA" id="ARBA00001962"/>
    </source>
</evidence>
<evidence type="ECO:0000256" key="4">
    <source>
        <dbReference type="ARBA" id="ARBA00022692"/>
    </source>
</evidence>
<dbReference type="EC" id="1.14.19.21" evidence="16"/>
<comment type="subcellular location">
    <subcellularLocation>
        <location evidence="2">Membrane</location>
    </subcellularLocation>
</comment>
<reference evidence="22" key="2">
    <citation type="journal article" date="2022" name="BMC Genomics">
        <title>Comparative genome analysis of mycobacteria focusing on tRNA and non-coding RNA.</title>
        <authorList>
            <person name="Behra P.R.K."/>
            <person name="Pettersson B.M.F."/>
            <person name="Ramesh M."/>
            <person name="Das S."/>
            <person name="Dasgupta S."/>
            <person name="Kirsebom L.A."/>
        </authorList>
    </citation>
    <scope>NUCLEOTIDE SEQUENCE</scope>
    <source>
        <strain evidence="22">DSM 44242</strain>
    </source>
</reference>
<evidence type="ECO:0000256" key="7">
    <source>
        <dbReference type="ARBA" id="ARBA00022963"/>
    </source>
</evidence>
<evidence type="ECO:0000256" key="8">
    <source>
        <dbReference type="ARBA" id="ARBA00022989"/>
    </source>
</evidence>
<dbReference type="GO" id="GO:0051537">
    <property type="term" value="F:2 iron, 2 sulfur cluster binding"/>
    <property type="evidence" value="ECO:0007669"/>
    <property type="project" value="UniProtKB-KW"/>
</dbReference>
<evidence type="ECO:0000256" key="9">
    <source>
        <dbReference type="ARBA" id="ARBA00023002"/>
    </source>
</evidence>
<dbReference type="InterPro" id="IPR045605">
    <property type="entry name" value="KshA-like_C"/>
</dbReference>
<keyword evidence="6" id="KW-0479">Metal-binding</keyword>
<comment type="cofactor">
    <cofactor evidence="1">
        <name>Fe cation</name>
        <dbReference type="ChEBI" id="CHEBI:24875"/>
    </cofactor>
</comment>
<dbReference type="EMBL" id="JACKVC010000006">
    <property type="protein sequence ID" value="MCV7386470.1"/>
    <property type="molecule type" value="Genomic_DNA"/>
</dbReference>
<dbReference type="RefSeq" id="WP_160117216.1">
    <property type="nucleotide sequence ID" value="NZ_JACKVC010000006.1"/>
</dbReference>
<comment type="pathway">
    <text evidence="14">Steroid hormone biosynthesis; dafachronic acid biosynthesis.</text>
</comment>
<comment type="caution">
    <text evidence="22">The sequence shown here is derived from an EMBL/GenBank/DDBJ whole genome shotgun (WGS) entry which is preliminary data.</text>
</comment>
<dbReference type="Pfam" id="PF00355">
    <property type="entry name" value="Rieske"/>
    <property type="match status" value="1"/>
</dbReference>
<dbReference type="PROSITE" id="PS51296">
    <property type="entry name" value="RIESKE"/>
    <property type="match status" value="1"/>
</dbReference>
<protein>
    <recommendedName>
        <fullName evidence="16">cholesterol 7-desaturase</fullName>
        <ecNumber evidence="16">1.14.19.21</ecNumber>
    </recommendedName>
    <alternativeName>
        <fullName evidence="17">Rieske-type oxygenase</fullName>
    </alternativeName>
</protein>
<keyword evidence="11" id="KW-0411">Iron-sulfur</keyword>
<proteinExistence type="inferred from homology"/>
<dbReference type="GO" id="GO:0046872">
    <property type="term" value="F:metal ion binding"/>
    <property type="evidence" value="ECO:0007669"/>
    <property type="project" value="UniProtKB-KW"/>
</dbReference>
<dbReference type="AlphaFoldDB" id="A0AAW5SV57"/>
<gene>
    <name evidence="22" type="ORF">H5P34_00215</name>
</gene>
<evidence type="ECO:0000313" key="22">
    <source>
        <dbReference type="EMBL" id="MCV7386470.1"/>
    </source>
</evidence>
<keyword evidence="8" id="KW-1133">Transmembrane helix</keyword>
<accession>A0AAW5SV57</accession>
<keyword evidence="4" id="KW-0812">Transmembrane</keyword>
<sequence length="333" mass="38144">MLDDTFPHETYPTGWFQVAWSDEVEPKTVKPIHYFGRDLIVYRTEDGRAVVMAAHCPHMGAHIGHGGWVEGCDVVCPFHGWKWAPDGINLDVPSQDRPSGRSIRVWETAETNGIIWIWHDETRRPPSCEPPTERRNDQAFLPVFPDCVYKWDNVHARPQYVTENVTDLDHLRWVHKNTGKIDVLELNDLGETMEVRHKTIIGHGKKSTWLTPDGPIESVGRTWLFGVGTVMVEFGKLLDNAVLLQTQTPTDLEHSDLFITVLTVQDPDEEGDRPKGKALKRVQEQIKQADRDMPIWNNMKYLDKAAYTKPEGLLVKSVRDWCARFYPETEQAG</sequence>
<evidence type="ECO:0000256" key="13">
    <source>
        <dbReference type="ARBA" id="ARBA00023221"/>
    </source>
</evidence>
<dbReference type="InterPro" id="IPR050584">
    <property type="entry name" value="Cholesterol_7-desaturase"/>
</dbReference>
<comment type="subunit">
    <text evidence="18">Homotrimer. The two-component system 3-ketosteroid-9-alpha-monooxygenase is composed of an oxygenase component KshA and a reductase component KshB.</text>
</comment>
<dbReference type="GO" id="GO:0170056">
    <property type="term" value="F:cholesterol 7-desaturase [NAD(P)H] activity"/>
    <property type="evidence" value="ECO:0007669"/>
    <property type="project" value="UniProtKB-EC"/>
</dbReference>
<evidence type="ECO:0000256" key="2">
    <source>
        <dbReference type="ARBA" id="ARBA00004370"/>
    </source>
</evidence>
<dbReference type="GO" id="GO:0005737">
    <property type="term" value="C:cytoplasm"/>
    <property type="evidence" value="ECO:0007669"/>
    <property type="project" value="TreeGrafter"/>
</dbReference>
<dbReference type="GO" id="GO:0004497">
    <property type="term" value="F:monooxygenase activity"/>
    <property type="evidence" value="ECO:0007669"/>
    <property type="project" value="UniProtKB-ARBA"/>
</dbReference>
<dbReference type="Gene3D" id="2.102.10.10">
    <property type="entry name" value="Rieske [2Fe-2S] iron-sulphur domain"/>
    <property type="match status" value="1"/>
</dbReference>